<keyword evidence="4" id="KW-1185">Reference proteome</keyword>
<gene>
    <name evidence="3" type="ORF">CANINC_003069</name>
</gene>
<evidence type="ECO:0000313" key="4">
    <source>
        <dbReference type="Proteomes" id="UP000307173"/>
    </source>
</evidence>
<name>A0A4T0X035_9ASCO</name>
<feature type="region of interest" description="Disordered" evidence="1">
    <location>
        <begin position="152"/>
        <end position="200"/>
    </location>
</feature>
<evidence type="ECO:0000256" key="1">
    <source>
        <dbReference type="SAM" id="MobiDB-lite"/>
    </source>
</evidence>
<feature type="domain" description="CRIB" evidence="2">
    <location>
        <begin position="54"/>
        <end position="67"/>
    </location>
</feature>
<evidence type="ECO:0000259" key="2">
    <source>
        <dbReference type="PROSITE" id="PS50108"/>
    </source>
</evidence>
<dbReference type="InterPro" id="IPR000095">
    <property type="entry name" value="CRIB_dom"/>
</dbReference>
<evidence type="ECO:0000313" key="3">
    <source>
        <dbReference type="EMBL" id="TID24597.1"/>
    </source>
</evidence>
<dbReference type="PROSITE" id="PS50108">
    <property type="entry name" value="CRIB"/>
    <property type="match status" value="1"/>
</dbReference>
<proteinExistence type="predicted"/>
<feature type="compositionally biased region" description="Pro residues" evidence="1">
    <location>
        <begin position="231"/>
        <end position="242"/>
    </location>
</feature>
<dbReference type="EMBL" id="SELW01000507">
    <property type="protein sequence ID" value="TID24597.1"/>
    <property type="molecule type" value="Genomic_DNA"/>
</dbReference>
<dbReference type="Proteomes" id="UP000307173">
    <property type="component" value="Unassembled WGS sequence"/>
</dbReference>
<feature type="region of interest" description="Disordered" evidence="1">
    <location>
        <begin position="226"/>
        <end position="260"/>
    </location>
</feature>
<comment type="caution">
    <text evidence="3">The sequence shown here is derived from an EMBL/GenBank/DDBJ whole genome shotgun (WGS) entry which is preliminary data.</text>
</comment>
<feature type="compositionally biased region" description="Polar residues" evidence="1">
    <location>
        <begin position="172"/>
        <end position="200"/>
    </location>
</feature>
<sequence length="383" mass="43340">MPRKQETLWLDETERGLKLLHNPRVQRKLLKLLKHFDSSQPREHKPSQNLSHKISSPISFSHVSHIDTRSDFGLQHSFGVDSALVKSMVPETMQSKKRISSSYSNSNITVLTQATNSSSIEDENMVEISPSPYSSTLDPGTKITAVSSYRTSPAPLSLSKSSSLKRIHRRNSSSCSTTFSNRASRISYQSESTTLASPSENDLRKHLLPIIPQEDIEQEDNFENRFVSIPSAPPPPPPPQPAPREASEKISASEQMDENANEVPVIDDSDLESDDDASHLEKFRFSTHIESLINKEIDRKLKDKYLSKDFRISQKCRDSIIELLKSETDEENGIRKMLSGMRMTEIFEESETENDDFDIDQISFIDTTLTLDLEDVELSDIEI</sequence>
<accession>A0A4T0X035</accession>
<dbReference type="AlphaFoldDB" id="A0A4T0X035"/>
<protein>
    <recommendedName>
        <fullName evidence="2">CRIB domain-containing protein</fullName>
    </recommendedName>
</protein>
<organism evidence="3 4">
    <name type="scientific">Pichia inconspicua</name>
    <dbReference type="NCBI Taxonomy" id="52247"/>
    <lineage>
        <taxon>Eukaryota</taxon>
        <taxon>Fungi</taxon>
        <taxon>Dikarya</taxon>
        <taxon>Ascomycota</taxon>
        <taxon>Saccharomycotina</taxon>
        <taxon>Pichiomycetes</taxon>
        <taxon>Pichiales</taxon>
        <taxon>Pichiaceae</taxon>
        <taxon>Pichia</taxon>
    </lineage>
</organism>
<reference evidence="3 4" key="1">
    <citation type="journal article" date="2019" name="Front. Genet.">
        <title>Whole-Genome Sequencing of the Opportunistic Yeast Pathogen Candida inconspicua Uncovers Its Hybrid Origin.</title>
        <authorList>
            <person name="Mixao V."/>
            <person name="Hansen A.P."/>
            <person name="Saus E."/>
            <person name="Boekhout T."/>
            <person name="Lass-Florl C."/>
            <person name="Gabaldon T."/>
        </authorList>
    </citation>
    <scope>NUCLEOTIDE SEQUENCE [LARGE SCALE GENOMIC DNA]</scope>
    <source>
        <strain evidence="3 4">CBS 180</strain>
    </source>
</reference>